<feature type="transmembrane region" description="Helical" evidence="3">
    <location>
        <begin position="132"/>
        <end position="153"/>
    </location>
</feature>
<feature type="transmembrane region" description="Helical" evidence="3">
    <location>
        <begin position="104"/>
        <end position="126"/>
    </location>
</feature>
<keyword evidence="3" id="KW-0812">Transmembrane</keyword>
<comment type="caution">
    <text evidence="5">The sequence shown here is derived from an EMBL/GenBank/DDBJ whole genome shotgun (WGS) entry which is preliminary data.</text>
</comment>
<dbReference type="AlphaFoldDB" id="A0A4S8JWC5"/>
<accession>A0A4S8JWC5</accession>
<evidence type="ECO:0000256" key="2">
    <source>
        <dbReference type="SAM" id="MobiDB-lite"/>
    </source>
</evidence>
<dbReference type="Pfam" id="PF14159">
    <property type="entry name" value="CAAD"/>
    <property type="match status" value="1"/>
</dbReference>
<feature type="region of interest" description="Disordered" evidence="2">
    <location>
        <begin position="24"/>
        <end position="51"/>
    </location>
</feature>
<dbReference type="PANTHER" id="PTHR33222">
    <property type="match status" value="1"/>
</dbReference>
<keyword evidence="3" id="KW-0472">Membrane</keyword>
<dbReference type="InterPro" id="IPR033344">
    <property type="entry name" value="CURT1"/>
</dbReference>
<feature type="domain" description="Cyanobacterial aminoacyl-tRNA synthetase CAAD" evidence="4">
    <location>
        <begin position="95"/>
        <end position="175"/>
    </location>
</feature>
<gene>
    <name evidence="5" type="ORF">C4D60_Mb05t15290</name>
</gene>
<protein>
    <recommendedName>
        <fullName evidence="4">Cyanobacterial aminoacyl-tRNA synthetase CAAD domain-containing protein</fullName>
    </recommendedName>
</protein>
<evidence type="ECO:0000313" key="6">
    <source>
        <dbReference type="Proteomes" id="UP000317650"/>
    </source>
</evidence>
<reference evidence="5 6" key="1">
    <citation type="journal article" date="2019" name="Nat. Plants">
        <title>Genome sequencing of Musa balbisiana reveals subgenome evolution and function divergence in polyploid bananas.</title>
        <authorList>
            <person name="Yao X."/>
        </authorList>
    </citation>
    <scope>NUCLEOTIDE SEQUENCE [LARGE SCALE GENOMIC DNA]</scope>
    <source>
        <strain evidence="6">cv. DH-PKW</strain>
        <tissue evidence="5">Leaves</tissue>
    </source>
</reference>
<evidence type="ECO:0000313" key="5">
    <source>
        <dbReference type="EMBL" id="THU66547.1"/>
    </source>
</evidence>
<evidence type="ECO:0000256" key="1">
    <source>
        <dbReference type="ARBA" id="ARBA00004141"/>
    </source>
</evidence>
<dbReference type="EMBL" id="PYDT01000003">
    <property type="protein sequence ID" value="THU66547.1"/>
    <property type="molecule type" value="Genomic_DNA"/>
</dbReference>
<keyword evidence="3" id="KW-1133">Transmembrane helix</keyword>
<evidence type="ECO:0000259" key="4">
    <source>
        <dbReference type="Pfam" id="PF14159"/>
    </source>
</evidence>
<dbReference type="PANTHER" id="PTHR33222:SF9">
    <property type="entry name" value="PROTEIN CURVATURE THYLAKOID 1B, CHLOROPLASTIC"/>
    <property type="match status" value="1"/>
</dbReference>
<proteinExistence type="predicted"/>
<organism evidence="5 6">
    <name type="scientific">Musa balbisiana</name>
    <name type="common">Banana</name>
    <dbReference type="NCBI Taxonomy" id="52838"/>
    <lineage>
        <taxon>Eukaryota</taxon>
        <taxon>Viridiplantae</taxon>
        <taxon>Streptophyta</taxon>
        <taxon>Embryophyta</taxon>
        <taxon>Tracheophyta</taxon>
        <taxon>Spermatophyta</taxon>
        <taxon>Magnoliopsida</taxon>
        <taxon>Liliopsida</taxon>
        <taxon>Zingiberales</taxon>
        <taxon>Musaceae</taxon>
        <taxon>Musa</taxon>
    </lineage>
</organism>
<sequence>MATTTTTTSATCGLTSRALLDPKAASSQLRPHSVRLPTLPPPRQTASWSHRKTASHMSRSVIAMATGETPAEVSSELPEVVKTIKDAISADSSDGQWDKLDDKYAVASLVLVGLVALWTTTGMISAIDRLPIVPGVLELVGIGYTAWFVYYNLVFEPDREALIEKIKGTYSDIIGSRS</sequence>
<dbReference type="Proteomes" id="UP000317650">
    <property type="component" value="Chromosome 5"/>
</dbReference>
<comment type="subcellular location">
    <subcellularLocation>
        <location evidence="1">Membrane</location>
        <topology evidence="1">Multi-pass membrane protein</topology>
    </subcellularLocation>
</comment>
<name>A0A4S8JWC5_MUSBA</name>
<dbReference type="InterPro" id="IPR025564">
    <property type="entry name" value="CAAD_dom"/>
</dbReference>
<dbReference type="GO" id="GO:0009535">
    <property type="term" value="C:chloroplast thylakoid membrane"/>
    <property type="evidence" value="ECO:0007669"/>
    <property type="project" value="TreeGrafter"/>
</dbReference>
<dbReference type="STRING" id="52838.A0A4S8JWC5"/>
<keyword evidence="6" id="KW-1185">Reference proteome</keyword>
<evidence type="ECO:0000256" key="3">
    <source>
        <dbReference type="SAM" id="Phobius"/>
    </source>
</evidence>